<keyword evidence="3" id="KW-1185">Reference proteome</keyword>
<reference evidence="2 3" key="1">
    <citation type="submission" date="2020-08" db="EMBL/GenBank/DDBJ databases">
        <title>Genomic Encyclopedia of Type Strains, Phase IV (KMG-IV): sequencing the most valuable type-strain genomes for metagenomic binning, comparative biology and taxonomic classification.</title>
        <authorList>
            <person name="Goeker M."/>
        </authorList>
    </citation>
    <scope>NUCLEOTIDE SEQUENCE [LARGE SCALE GENOMIC DNA]</scope>
    <source>
        <strain evidence="2 3">DSM 103336</strain>
    </source>
</reference>
<feature type="transmembrane region" description="Helical" evidence="1">
    <location>
        <begin position="6"/>
        <end position="25"/>
    </location>
</feature>
<keyword evidence="1" id="KW-0812">Transmembrane</keyword>
<gene>
    <name evidence="2" type="ORF">FHS99_000603</name>
</gene>
<evidence type="ECO:0000313" key="2">
    <source>
        <dbReference type="EMBL" id="MBB5728147.1"/>
    </source>
</evidence>
<protein>
    <submittedName>
        <fullName evidence="2">Uncharacterized protein</fullName>
    </submittedName>
</protein>
<evidence type="ECO:0000313" key="3">
    <source>
        <dbReference type="Proteomes" id="UP000546701"/>
    </source>
</evidence>
<dbReference type="EMBL" id="JACIJR010000001">
    <property type="protein sequence ID" value="MBB5728147.1"/>
    <property type="molecule type" value="Genomic_DNA"/>
</dbReference>
<proteinExistence type="predicted"/>
<comment type="caution">
    <text evidence="2">The sequence shown here is derived from an EMBL/GenBank/DDBJ whole genome shotgun (WGS) entry which is preliminary data.</text>
</comment>
<keyword evidence="1" id="KW-1133">Transmembrane helix</keyword>
<sequence>MSNLAIAAAIIIPFCLGMLMLWSIVRRRDRGEGQGE</sequence>
<dbReference type="AlphaFoldDB" id="A0A7W9F0A0"/>
<keyword evidence="1" id="KW-0472">Membrane</keyword>
<dbReference type="Proteomes" id="UP000546701">
    <property type="component" value="Unassembled WGS sequence"/>
</dbReference>
<accession>A0A7W9F0A0</accession>
<organism evidence="2 3">
    <name type="scientific">Sphingomonas prati</name>
    <dbReference type="NCBI Taxonomy" id="1843237"/>
    <lineage>
        <taxon>Bacteria</taxon>
        <taxon>Pseudomonadati</taxon>
        <taxon>Pseudomonadota</taxon>
        <taxon>Alphaproteobacteria</taxon>
        <taxon>Sphingomonadales</taxon>
        <taxon>Sphingomonadaceae</taxon>
        <taxon>Sphingomonas</taxon>
    </lineage>
</organism>
<evidence type="ECO:0000256" key="1">
    <source>
        <dbReference type="SAM" id="Phobius"/>
    </source>
</evidence>
<name>A0A7W9F0A0_9SPHN</name>